<dbReference type="Proteomes" id="UP000199622">
    <property type="component" value="Unassembled WGS sequence"/>
</dbReference>
<dbReference type="InterPro" id="IPR018062">
    <property type="entry name" value="HTH_AraC-typ_CS"/>
</dbReference>
<dbReference type="AlphaFoldDB" id="A0A1H4Y4J2"/>
<evidence type="ECO:0000313" key="5">
    <source>
        <dbReference type="EMBL" id="SED11904.1"/>
    </source>
</evidence>
<keyword evidence="2" id="KW-0238">DNA-binding</keyword>
<dbReference type="STRING" id="208445.SAMN04489727_6496"/>
<dbReference type="InterPro" id="IPR035418">
    <property type="entry name" value="AraC-bd_2"/>
</dbReference>
<dbReference type="PROSITE" id="PS00041">
    <property type="entry name" value="HTH_ARAC_FAMILY_1"/>
    <property type="match status" value="1"/>
</dbReference>
<dbReference type="SUPFAM" id="SSF46689">
    <property type="entry name" value="Homeodomain-like"/>
    <property type="match status" value="1"/>
</dbReference>
<dbReference type="GO" id="GO:0043565">
    <property type="term" value="F:sequence-specific DNA binding"/>
    <property type="evidence" value="ECO:0007669"/>
    <property type="project" value="InterPro"/>
</dbReference>
<dbReference type="Pfam" id="PF12833">
    <property type="entry name" value="HTH_18"/>
    <property type="match status" value="1"/>
</dbReference>
<evidence type="ECO:0000313" key="6">
    <source>
        <dbReference type="Proteomes" id="UP000199622"/>
    </source>
</evidence>
<organism evidence="5 6">
    <name type="scientific">Amycolatopsis tolypomycina</name>
    <dbReference type="NCBI Taxonomy" id="208445"/>
    <lineage>
        <taxon>Bacteria</taxon>
        <taxon>Bacillati</taxon>
        <taxon>Actinomycetota</taxon>
        <taxon>Actinomycetes</taxon>
        <taxon>Pseudonocardiales</taxon>
        <taxon>Pseudonocardiaceae</taxon>
        <taxon>Amycolatopsis</taxon>
    </lineage>
</organism>
<keyword evidence="1" id="KW-0805">Transcription regulation</keyword>
<keyword evidence="6" id="KW-1185">Reference proteome</keyword>
<evidence type="ECO:0000256" key="2">
    <source>
        <dbReference type="ARBA" id="ARBA00023125"/>
    </source>
</evidence>
<protein>
    <submittedName>
        <fullName evidence="5">Helix-turn-helix domain-containing protein</fullName>
    </submittedName>
</protein>
<dbReference type="InterPro" id="IPR050204">
    <property type="entry name" value="AraC_XylS_family_regulators"/>
</dbReference>
<evidence type="ECO:0000256" key="1">
    <source>
        <dbReference type="ARBA" id="ARBA00023015"/>
    </source>
</evidence>
<feature type="domain" description="HTH araC/xylS-type" evidence="4">
    <location>
        <begin position="230"/>
        <end position="331"/>
    </location>
</feature>
<accession>A0A1H4Y4J2</accession>
<sequence>MTDQAEPGAALPLAHGEHLSTRDVDEARELVARAFCSHQLVPLDGHRSVDARFHSVRLGQVGLHYLDYGAEVRIAPGQLQDFFLVQMPLAGRAEITCGKESVVSDPLTASVPAPDEDLVMRWGADNPQLIVWIDRAGLEEHLSRMLGRPLVRPLRFDLGMDMSQQAVRSWRNVVDLLRREVDTEGGIPAEPLAMTELQRLLFSQLLLAQPNNYSSVLHREPLPSAPKVIKQAVELIEAHAAEPLTVEDVAEAVGLGVRALQEGFRRFLDTTPMNHLREVRLRRVHEELRLADPARTNVTEVAVRWGFLHAGRFSVQYRQRFGESPSATLRG</sequence>
<name>A0A1H4Y4J2_9PSEU</name>
<dbReference type="InterPro" id="IPR018060">
    <property type="entry name" value="HTH_AraC"/>
</dbReference>
<keyword evidence="3" id="KW-0804">Transcription</keyword>
<dbReference type="Gene3D" id="1.10.10.60">
    <property type="entry name" value="Homeodomain-like"/>
    <property type="match status" value="1"/>
</dbReference>
<dbReference type="PANTHER" id="PTHR46796">
    <property type="entry name" value="HTH-TYPE TRANSCRIPTIONAL ACTIVATOR RHAS-RELATED"/>
    <property type="match status" value="1"/>
</dbReference>
<evidence type="ECO:0000259" key="4">
    <source>
        <dbReference type="PROSITE" id="PS01124"/>
    </source>
</evidence>
<dbReference type="EMBL" id="FNSO01000004">
    <property type="protein sequence ID" value="SED11904.1"/>
    <property type="molecule type" value="Genomic_DNA"/>
</dbReference>
<dbReference type="SMART" id="SM00342">
    <property type="entry name" value="HTH_ARAC"/>
    <property type="match status" value="1"/>
</dbReference>
<evidence type="ECO:0000256" key="3">
    <source>
        <dbReference type="ARBA" id="ARBA00023163"/>
    </source>
</evidence>
<dbReference type="InterPro" id="IPR009057">
    <property type="entry name" value="Homeodomain-like_sf"/>
</dbReference>
<dbReference type="RefSeq" id="WP_091314479.1">
    <property type="nucleotide sequence ID" value="NZ_FNSO01000004.1"/>
</dbReference>
<dbReference type="OrthoDB" id="5464689at2"/>
<dbReference type="PANTHER" id="PTHR46796:SF12">
    <property type="entry name" value="HTH-TYPE DNA-BINDING TRANSCRIPTIONAL ACTIVATOR EUTR"/>
    <property type="match status" value="1"/>
</dbReference>
<dbReference type="PROSITE" id="PS01124">
    <property type="entry name" value="HTH_ARAC_FAMILY_2"/>
    <property type="match status" value="1"/>
</dbReference>
<proteinExistence type="predicted"/>
<gene>
    <name evidence="5" type="ORF">SAMN04489727_6496</name>
</gene>
<dbReference type="GO" id="GO:0003700">
    <property type="term" value="F:DNA-binding transcription factor activity"/>
    <property type="evidence" value="ECO:0007669"/>
    <property type="project" value="InterPro"/>
</dbReference>
<reference evidence="6" key="1">
    <citation type="submission" date="2016-10" db="EMBL/GenBank/DDBJ databases">
        <authorList>
            <person name="Varghese N."/>
            <person name="Submissions S."/>
        </authorList>
    </citation>
    <scope>NUCLEOTIDE SEQUENCE [LARGE SCALE GENOMIC DNA]</scope>
    <source>
        <strain evidence="6">DSM 44544</strain>
    </source>
</reference>
<dbReference type="Pfam" id="PF14525">
    <property type="entry name" value="AraC_binding_2"/>
    <property type="match status" value="1"/>
</dbReference>